<accession>A0A6N7YHV9</accession>
<dbReference type="GO" id="GO:0016491">
    <property type="term" value="F:oxidoreductase activity"/>
    <property type="evidence" value="ECO:0007669"/>
    <property type="project" value="InterPro"/>
</dbReference>
<dbReference type="InterPro" id="IPR009799">
    <property type="entry name" value="EthD_dom"/>
</dbReference>
<protein>
    <submittedName>
        <fullName evidence="2">EthD family reductase</fullName>
    </submittedName>
</protein>
<evidence type="ECO:0000313" key="2">
    <source>
        <dbReference type="EMBL" id="MTD52475.1"/>
    </source>
</evidence>
<dbReference type="Proteomes" id="UP000440096">
    <property type="component" value="Unassembled WGS sequence"/>
</dbReference>
<dbReference type="NCBIfam" id="TIGR02118">
    <property type="entry name" value="EthD family reductase"/>
    <property type="match status" value="1"/>
</dbReference>
<dbReference type="EMBL" id="WMBA01000001">
    <property type="protein sequence ID" value="MTD52475.1"/>
    <property type="molecule type" value="Genomic_DNA"/>
</dbReference>
<name>A0A6N7YHV9_9PSEU</name>
<evidence type="ECO:0000259" key="1">
    <source>
        <dbReference type="Pfam" id="PF07110"/>
    </source>
</evidence>
<dbReference type="SUPFAM" id="SSF54909">
    <property type="entry name" value="Dimeric alpha+beta barrel"/>
    <property type="match status" value="1"/>
</dbReference>
<gene>
    <name evidence="2" type="ORF">GKO32_00525</name>
</gene>
<proteinExistence type="predicted"/>
<keyword evidence="3" id="KW-1185">Reference proteome</keyword>
<feature type="domain" description="EthD" evidence="1">
    <location>
        <begin position="20"/>
        <end position="102"/>
    </location>
</feature>
<organism evidence="2 3">
    <name type="scientific">Amycolatopsis pithecellobii</name>
    <dbReference type="NCBI Taxonomy" id="664692"/>
    <lineage>
        <taxon>Bacteria</taxon>
        <taxon>Bacillati</taxon>
        <taxon>Actinomycetota</taxon>
        <taxon>Actinomycetes</taxon>
        <taxon>Pseudonocardiales</taxon>
        <taxon>Pseudonocardiaceae</taxon>
        <taxon>Amycolatopsis</taxon>
    </lineage>
</organism>
<sequence>MDESMSNDECYLLFAIYRWPGTSVEEFRNHLRETHGPLAKRFPGLAWYESFLTDNAQEGWPVTSAPAPDAFAIMKFDSEAAKQEAAKSPAWAEADADLPGFIGHFNVFAVDRITWVPGK</sequence>
<dbReference type="AlphaFoldDB" id="A0A6N7YHV9"/>
<dbReference type="Pfam" id="PF07110">
    <property type="entry name" value="EthD"/>
    <property type="match status" value="1"/>
</dbReference>
<comment type="caution">
    <text evidence="2">The sequence shown here is derived from an EMBL/GenBank/DDBJ whole genome shotgun (WGS) entry which is preliminary data.</text>
</comment>
<dbReference type="Gene3D" id="3.30.70.100">
    <property type="match status" value="1"/>
</dbReference>
<dbReference type="RefSeq" id="WP_154754735.1">
    <property type="nucleotide sequence ID" value="NZ_WMBA01000001.1"/>
</dbReference>
<dbReference type="OrthoDB" id="5294870at2"/>
<dbReference type="InterPro" id="IPR011008">
    <property type="entry name" value="Dimeric_a/b-barrel"/>
</dbReference>
<evidence type="ECO:0000313" key="3">
    <source>
        <dbReference type="Proteomes" id="UP000440096"/>
    </source>
</evidence>
<reference evidence="2 3" key="1">
    <citation type="submission" date="2019-11" db="EMBL/GenBank/DDBJ databases">
        <title>Draft genome of Amycolatopsis RM579.</title>
        <authorList>
            <person name="Duangmal K."/>
            <person name="Mingma R."/>
        </authorList>
    </citation>
    <scope>NUCLEOTIDE SEQUENCE [LARGE SCALE GENOMIC DNA]</scope>
    <source>
        <strain evidence="2 3">RM579</strain>
    </source>
</reference>